<evidence type="ECO:0000313" key="5">
    <source>
        <dbReference type="Proteomes" id="UP000694865"/>
    </source>
</evidence>
<dbReference type="InterPro" id="IPR050780">
    <property type="entry name" value="Mucin_vWF_Thrombospondin_sf"/>
</dbReference>
<dbReference type="Pfam" id="PF00094">
    <property type="entry name" value="VWD"/>
    <property type="match status" value="1"/>
</dbReference>
<dbReference type="PANTHER" id="PTHR11339">
    <property type="entry name" value="EXTRACELLULAR MATRIX GLYCOPROTEIN RELATED"/>
    <property type="match status" value="1"/>
</dbReference>
<keyword evidence="5" id="KW-1185">Reference proteome</keyword>
<feature type="signal peptide" evidence="3">
    <location>
        <begin position="1"/>
        <end position="20"/>
    </location>
</feature>
<reference evidence="6" key="1">
    <citation type="submission" date="2025-08" db="UniProtKB">
        <authorList>
            <consortium name="RefSeq"/>
        </authorList>
    </citation>
    <scope>IDENTIFICATION</scope>
    <source>
        <tissue evidence="6">Testes</tissue>
    </source>
</reference>
<keyword evidence="3" id="KW-0732">Signal</keyword>
<gene>
    <name evidence="6" type="primary">LOC102802235</name>
</gene>
<dbReference type="RefSeq" id="XP_006818927.1">
    <property type="nucleotide sequence ID" value="XM_006818864.1"/>
</dbReference>
<evidence type="ECO:0000313" key="6">
    <source>
        <dbReference type="RefSeq" id="XP_006818927.1"/>
    </source>
</evidence>
<sequence length="326" mass="36811">MKLPLAFFAFALLTVYCAESLPANTEQVNAQEERQFDPWQITAVFRHVWAIQCRSIVYIGIDEEFLFTSAATFKVYLETDGHPVQELKGVFYPPNYFYIVLGPFTPCQTIKAAVDIFEGDETKWMNSTVTTACPCETASETGDPHYFTFDKKNFTYQGPCGYVVSKDACNGGKPTFEICAINSGPEEDVKGPRFVIGVRVKTDNDELLLSPDTVLWNGEVVDKSTPHVSKDYKLMTYTIGNTFILYHTEYRWWIEVLRHAVHAYLYQDSPLHGNICGMFGNADGSPSTDMVLPDGTITTDDKEFGNAWRCENSCDYKEQLDALEKS</sequence>
<keyword evidence="1" id="KW-1015">Disulfide bond</keyword>
<evidence type="ECO:0000256" key="2">
    <source>
        <dbReference type="ARBA" id="ARBA00023180"/>
    </source>
</evidence>
<accession>A0ABM0MFY6</accession>
<organism evidence="5 6">
    <name type="scientific">Saccoglossus kowalevskii</name>
    <name type="common">Acorn worm</name>
    <dbReference type="NCBI Taxonomy" id="10224"/>
    <lineage>
        <taxon>Eukaryota</taxon>
        <taxon>Metazoa</taxon>
        <taxon>Hemichordata</taxon>
        <taxon>Enteropneusta</taxon>
        <taxon>Harrimaniidae</taxon>
        <taxon>Saccoglossus</taxon>
    </lineage>
</organism>
<protein>
    <submittedName>
        <fullName evidence="6">Zonadhesin-like</fullName>
    </submittedName>
</protein>
<dbReference type="Proteomes" id="UP000694865">
    <property type="component" value="Unplaced"/>
</dbReference>
<dbReference type="PROSITE" id="PS51233">
    <property type="entry name" value="VWFD"/>
    <property type="match status" value="1"/>
</dbReference>
<dbReference type="SMART" id="SM00216">
    <property type="entry name" value="VWD"/>
    <property type="match status" value="1"/>
</dbReference>
<name>A0ABM0MFY6_SACKO</name>
<proteinExistence type="predicted"/>
<feature type="domain" description="VWFD" evidence="4">
    <location>
        <begin position="136"/>
        <end position="315"/>
    </location>
</feature>
<evidence type="ECO:0000256" key="3">
    <source>
        <dbReference type="SAM" id="SignalP"/>
    </source>
</evidence>
<dbReference type="GeneID" id="102802235"/>
<evidence type="ECO:0000259" key="4">
    <source>
        <dbReference type="PROSITE" id="PS51233"/>
    </source>
</evidence>
<evidence type="ECO:0000256" key="1">
    <source>
        <dbReference type="ARBA" id="ARBA00023157"/>
    </source>
</evidence>
<dbReference type="InterPro" id="IPR001846">
    <property type="entry name" value="VWF_type-D"/>
</dbReference>
<feature type="chain" id="PRO_5047118675" evidence="3">
    <location>
        <begin position="21"/>
        <end position="326"/>
    </location>
</feature>
<keyword evidence="2" id="KW-0325">Glycoprotein</keyword>